<evidence type="ECO:0000256" key="1">
    <source>
        <dbReference type="ARBA" id="ARBA00005791"/>
    </source>
</evidence>
<reference evidence="9 10" key="2">
    <citation type="journal article" date="2011" name="J. Antibiot.">
        <title>Furaquinocins I and J: novel polyketide isoprenoid hybrid compounds from Streptomyces reveromyceticus SN-593.</title>
        <authorList>
            <person name="Panthee S."/>
            <person name="Takahashi S."/>
            <person name="Takagi H."/>
            <person name="Nogawa T."/>
            <person name="Oowada E."/>
            <person name="Uramoto M."/>
            <person name="Osada H."/>
        </authorList>
    </citation>
    <scope>NUCLEOTIDE SEQUENCE [LARGE SCALE GENOMIC DNA]</scope>
    <source>
        <strain evidence="9 10">SN-593</strain>
    </source>
</reference>
<sequence length="278" mass="28036">MTSPRASEGRGSARRRAALVAAAVAALALPLAACSSGTGPGSGSRLPDSRTSAPGTVPAPTGTAASTTAATTSGATSGTTGTNGTNGIPARLEADGTTVTVGDPAAAHTLTVYEDPRCPICEQFEQANAGQIQALEAAGKIRVRYTFASFLDQNGGGGSKRTVNALRAALAASPDGSGFVALHTLVYQYQPDEQTDGFTVDFLLQLAGRVPGLRSATFDAAVRGQTYGSFVSASENAFTKSGATGTPMVEIDGDKVSNDDGIFDAAQFKAMLADHGVS</sequence>
<evidence type="ECO:0000313" key="9">
    <source>
        <dbReference type="EMBL" id="BBA99071.1"/>
    </source>
</evidence>
<evidence type="ECO:0000256" key="2">
    <source>
        <dbReference type="ARBA" id="ARBA00022729"/>
    </source>
</evidence>
<dbReference type="InterPro" id="IPR036249">
    <property type="entry name" value="Thioredoxin-like_sf"/>
</dbReference>
<evidence type="ECO:0000256" key="4">
    <source>
        <dbReference type="ARBA" id="ARBA00023157"/>
    </source>
</evidence>
<feature type="domain" description="Thioredoxin-like fold" evidence="8">
    <location>
        <begin position="96"/>
        <end position="258"/>
    </location>
</feature>
<gene>
    <name evidence="9" type="ORF">RVR_5536</name>
</gene>
<evidence type="ECO:0000256" key="5">
    <source>
        <dbReference type="ARBA" id="ARBA00023284"/>
    </source>
</evidence>
<dbReference type="KEGG" id="arev:RVR_5536"/>
<reference evidence="9 10" key="4">
    <citation type="journal article" date="2020" name="Sci. Rep.">
        <title>beta-carboline chemical signals induce reveromycin production through a LuxR family regulator in Streptomyces sp. SN-593.</title>
        <authorList>
            <person name="Panthee S."/>
            <person name="Kito N."/>
            <person name="Hayashi T."/>
            <person name="Shimizu T."/>
            <person name="Ishikawa J."/>
            <person name="Hamamoto H."/>
            <person name="Osada H."/>
            <person name="Takahashi S."/>
        </authorList>
    </citation>
    <scope>NUCLEOTIDE SEQUENCE [LARGE SCALE GENOMIC DNA]</scope>
    <source>
        <strain evidence="9 10">SN-593</strain>
    </source>
</reference>
<dbReference type="InterPro" id="IPR012336">
    <property type="entry name" value="Thioredoxin-like_fold"/>
</dbReference>
<dbReference type="GO" id="GO:0016491">
    <property type="term" value="F:oxidoreductase activity"/>
    <property type="evidence" value="ECO:0007669"/>
    <property type="project" value="UniProtKB-KW"/>
</dbReference>
<dbReference type="Pfam" id="PF13462">
    <property type="entry name" value="Thioredoxin_4"/>
    <property type="match status" value="1"/>
</dbReference>
<feature type="signal peptide" evidence="7">
    <location>
        <begin position="1"/>
        <end position="33"/>
    </location>
</feature>
<accession>A0A7U3UUN6</accession>
<feature type="region of interest" description="Disordered" evidence="6">
    <location>
        <begin position="35"/>
        <end position="91"/>
    </location>
</feature>
<name>A0A7U3UUN6_9ACTN</name>
<reference evidence="9 10" key="3">
    <citation type="journal article" date="2011" name="Nat. Chem. Biol.">
        <title>Reveromycin A biosynthesis uses RevG and RevJ for stereospecific spiroacetal formation.</title>
        <authorList>
            <person name="Takahashi S."/>
            <person name="Toyoda A."/>
            <person name="Sekiyama Y."/>
            <person name="Takagi H."/>
            <person name="Nogawa T."/>
            <person name="Uramoto M."/>
            <person name="Suzuki R."/>
            <person name="Koshino H."/>
            <person name="Kumano T."/>
            <person name="Panthee S."/>
            <person name="Dairi T."/>
            <person name="Ishikawa J."/>
            <person name="Ikeda H."/>
            <person name="Sakaki Y."/>
            <person name="Osada H."/>
        </authorList>
    </citation>
    <scope>NUCLEOTIDE SEQUENCE [LARGE SCALE GENOMIC DNA]</scope>
    <source>
        <strain evidence="9 10">SN-593</strain>
    </source>
</reference>
<evidence type="ECO:0000256" key="7">
    <source>
        <dbReference type="SAM" id="SignalP"/>
    </source>
</evidence>
<proteinExistence type="inferred from homology"/>
<reference evidence="9 10" key="1">
    <citation type="journal article" date="2010" name="J. Bacteriol.">
        <title>Biochemical characterization of a novel indole prenyltransferase from Streptomyces sp. SN-593.</title>
        <authorList>
            <person name="Takahashi S."/>
            <person name="Takagi H."/>
            <person name="Toyoda A."/>
            <person name="Uramoto M."/>
            <person name="Nogawa T."/>
            <person name="Ueki M."/>
            <person name="Sakaki Y."/>
            <person name="Osada H."/>
        </authorList>
    </citation>
    <scope>NUCLEOTIDE SEQUENCE [LARGE SCALE GENOMIC DNA]</scope>
    <source>
        <strain evidence="9 10">SN-593</strain>
    </source>
</reference>
<dbReference type="Proteomes" id="UP000595703">
    <property type="component" value="Chromosome"/>
</dbReference>
<protein>
    <recommendedName>
        <fullName evidence="8">Thioredoxin-like fold domain-containing protein</fullName>
    </recommendedName>
</protein>
<keyword evidence="10" id="KW-1185">Reference proteome</keyword>
<dbReference type="SUPFAM" id="SSF52833">
    <property type="entry name" value="Thioredoxin-like"/>
    <property type="match status" value="1"/>
</dbReference>
<comment type="similarity">
    <text evidence="1">Belongs to the thioredoxin family. DsbA subfamily.</text>
</comment>
<evidence type="ECO:0000259" key="8">
    <source>
        <dbReference type="Pfam" id="PF13462"/>
    </source>
</evidence>
<feature type="compositionally biased region" description="Low complexity" evidence="6">
    <location>
        <begin position="51"/>
        <end position="87"/>
    </location>
</feature>
<dbReference type="AlphaFoldDB" id="A0A7U3UUN6"/>
<evidence type="ECO:0000256" key="6">
    <source>
        <dbReference type="SAM" id="MobiDB-lite"/>
    </source>
</evidence>
<dbReference type="PANTHER" id="PTHR13887:SF14">
    <property type="entry name" value="DISULFIDE BOND FORMATION PROTEIN D"/>
    <property type="match status" value="1"/>
</dbReference>
<organism evidence="9 10">
    <name type="scientific">Actinacidiphila reveromycinica</name>
    <dbReference type="NCBI Taxonomy" id="659352"/>
    <lineage>
        <taxon>Bacteria</taxon>
        <taxon>Bacillati</taxon>
        <taxon>Actinomycetota</taxon>
        <taxon>Actinomycetes</taxon>
        <taxon>Kitasatosporales</taxon>
        <taxon>Streptomycetaceae</taxon>
        <taxon>Actinacidiphila</taxon>
    </lineage>
</organism>
<evidence type="ECO:0000256" key="3">
    <source>
        <dbReference type="ARBA" id="ARBA00023002"/>
    </source>
</evidence>
<keyword evidence="2 7" id="KW-0732">Signal</keyword>
<keyword evidence="3" id="KW-0560">Oxidoreductase</keyword>
<dbReference type="PANTHER" id="PTHR13887">
    <property type="entry name" value="GLUTATHIONE S-TRANSFERASE KAPPA"/>
    <property type="match status" value="1"/>
</dbReference>
<keyword evidence="5" id="KW-0676">Redox-active center</keyword>
<evidence type="ECO:0000313" key="10">
    <source>
        <dbReference type="Proteomes" id="UP000595703"/>
    </source>
</evidence>
<dbReference type="EMBL" id="AP018365">
    <property type="protein sequence ID" value="BBA99071.1"/>
    <property type="molecule type" value="Genomic_DNA"/>
</dbReference>
<keyword evidence="4" id="KW-1015">Disulfide bond</keyword>
<dbReference type="Gene3D" id="3.40.30.10">
    <property type="entry name" value="Glutaredoxin"/>
    <property type="match status" value="1"/>
</dbReference>
<feature type="chain" id="PRO_5032326046" description="Thioredoxin-like fold domain-containing protein" evidence="7">
    <location>
        <begin position="34"/>
        <end position="278"/>
    </location>
</feature>